<keyword evidence="13" id="KW-0458">Lysosome</keyword>
<evidence type="ECO:0000256" key="18">
    <source>
        <dbReference type="ARBA" id="ARBA00071692"/>
    </source>
</evidence>
<evidence type="ECO:0000256" key="9">
    <source>
        <dbReference type="ARBA" id="ARBA00022801"/>
    </source>
</evidence>
<dbReference type="GO" id="GO:0005576">
    <property type="term" value="C:extracellular region"/>
    <property type="evidence" value="ECO:0007669"/>
    <property type="project" value="UniProtKB-SubCell"/>
</dbReference>
<evidence type="ECO:0000256" key="1">
    <source>
        <dbReference type="ARBA" id="ARBA00004371"/>
    </source>
</evidence>
<organism evidence="25 26">
    <name type="scientific">Chiloscyllium punctatum</name>
    <name type="common">Brownbanded bambooshark</name>
    <name type="synonym">Hemiscyllium punctatum</name>
    <dbReference type="NCBI Taxonomy" id="137246"/>
    <lineage>
        <taxon>Eukaryota</taxon>
        <taxon>Metazoa</taxon>
        <taxon>Chordata</taxon>
        <taxon>Craniata</taxon>
        <taxon>Vertebrata</taxon>
        <taxon>Chondrichthyes</taxon>
        <taxon>Elasmobranchii</taxon>
        <taxon>Galeomorphii</taxon>
        <taxon>Galeoidea</taxon>
        <taxon>Orectolobiformes</taxon>
        <taxon>Hemiscylliidae</taxon>
        <taxon>Chiloscyllium</taxon>
    </lineage>
</organism>
<evidence type="ECO:0000256" key="20">
    <source>
        <dbReference type="ARBA" id="ARBA00077913"/>
    </source>
</evidence>
<evidence type="ECO:0000256" key="16">
    <source>
        <dbReference type="ARBA" id="ARBA00057675"/>
    </source>
</evidence>
<evidence type="ECO:0000313" key="26">
    <source>
        <dbReference type="Proteomes" id="UP000287033"/>
    </source>
</evidence>
<keyword evidence="9" id="KW-0378">Hydrolase</keyword>
<sequence>MKWSRPFRLLLMLWLTAPSGQRVVPAQASPSLAESTRPEGDTPSLTIELDEEDEATTPGSSTSGGGAAAPLKIEIDMEESTENGTGRSPADATEPAWHPYLIKISSGTGTAAAAATTTGGPELEVPPPGSLMEETIVMQLPEASPVATSTTVTPPLLIIEELTPSSPPEPGSVLLLDSPTESVLVLDEKERKAKSEKQALAQLPGSAPHRQQKGGPPPSRQKLKPPNGKTAGEDETSPPQVFFLIKEVEQDAPALQQELPMAVQVIGSNASVPGISTKEAATVTRVPDTSVKDVSTVASSTDIIVTEVPGSADVEDIGTDNSTVVVSGIDTDNITSSPDIIATTVTGVEDISTSSSAMVMDTDTVTKTPDILLTKVPSTLVEDIGTNSTLVISGTDSDTIPKISGTDVQEIINSTDVPVISITDTESITKAPVVSIQEDVTSTDAPVIVTGTDTNSKTPSSNVQEVITSTNAPVFIPVTDTNSKAQSTSVQEVVTGTDAPVISIAGTDTNSKTLGTRALDFVTNTSAPVISVTETNAIAEVPTVSVQKINTGTIVPVISVSETESTTKTPAIILTTQGTTDVEEMDSEFENTFLDMSDKGISVTSIVDKIIVPEPHFKELYFDQLVDHFSFTSHQKLFHQRYLLCDQFWSKNFGPIFLYTGNEGDIWDFANSSRFIIELASEQQALVIFAEHRYYGKSLPFGKKSYERSNMEFLTVEQALADYVVLVTKLKSDLDAKSCAVIAFGGSYGGMLSAYMRIKYPNVVDGALASSAPVVSTANLGDSRQFFHDVTKDFERNSPECVLTIRKGFQELEFLAQQQAWSKITNKLSLCKSVKSKKDVDHLYGWARNAFTYLAMFNYPYKTEVGLHFPPNPVDVACRYILKKSDHIEGLLDILGMFYNSTGTKKCFDIYSEYIHCSDPTGCGLGSSSQAWDFQACTEISLLYESNNDTDMFPVIPFTEAMRRNYCHSKWGVYPNSQWLKIQYWGDDYKAASNIIFSNGDLDPWANGGILKTMNPSVMTFVIEGAAHHLDLRASNVADPPSVTVVRKMESSIIRKWVKSSQLRYV</sequence>
<evidence type="ECO:0000256" key="13">
    <source>
        <dbReference type="ARBA" id="ARBA00023228"/>
    </source>
</evidence>
<dbReference type="STRING" id="137246.A0A401S3G8"/>
<dbReference type="Gene3D" id="3.40.50.1820">
    <property type="entry name" value="alpha/beta hydrolase"/>
    <property type="match status" value="1"/>
</dbReference>
<dbReference type="PANTHER" id="PTHR11010">
    <property type="entry name" value="PROTEASE S28 PRO-X CARBOXYPEPTIDASE-RELATED"/>
    <property type="match status" value="1"/>
</dbReference>
<dbReference type="FunFam" id="1.20.120.980:FF:000001">
    <property type="entry name" value="Dipeptidyl peptidase 7"/>
    <property type="match status" value="1"/>
</dbReference>
<dbReference type="GO" id="GO:0031410">
    <property type="term" value="C:cytoplasmic vesicle"/>
    <property type="evidence" value="ECO:0007669"/>
    <property type="project" value="UniProtKB-SubCell"/>
</dbReference>
<evidence type="ECO:0000256" key="12">
    <source>
        <dbReference type="ARBA" id="ARBA00023180"/>
    </source>
</evidence>
<feature type="signal peptide" evidence="24">
    <location>
        <begin position="1"/>
        <end position="22"/>
    </location>
</feature>
<comment type="caution">
    <text evidence="25">The sequence shown here is derived from an EMBL/GenBank/DDBJ whole genome shotgun (WGS) entry which is preliminary data.</text>
</comment>
<evidence type="ECO:0000256" key="6">
    <source>
        <dbReference type="ARBA" id="ARBA00022525"/>
    </source>
</evidence>
<evidence type="ECO:0000256" key="7">
    <source>
        <dbReference type="ARBA" id="ARBA00022670"/>
    </source>
</evidence>
<evidence type="ECO:0000256" key="8">
    <source>
        <dbReference type="ARBA" id="ARBA00022729"/>
    </source>
</evidence>
<dbReference type="GO" id="GO:0070008">
    <property type="term" value="F:serine-type exopeptidase activity"/>
    <property type="evidence" value="ECO:0007669"/>
    <property type="project" value="InterPro"/>
</dbReference>
<evidence type="ECO:0000256" key="17">
    <source>
        <dbReference type="ARBA" id="ARBA00066778"/>
    </source>
</evidence>
<dbReference type="AlphaFoldDB" id="A0A401S3G8"/>
<protein>
    <recommendedName>
        <fullName evidence="18">Dipeptidyl peptidase 2</fullName>
        <ecNumber evidence="17">3.4.14.2</ecNumber>
    </recommendedName>
    <alternativeName>
        <fullName evidence="21">Dipeptidyl aminopeptidase II</fullName>
    </alternativeName>
    <alternativeName>
        <fullName evidence="22">Dipeptidyl peptidase 7</fullName>
    </alternativeName>
    <alternativeName>
        <fullName evidence="20">Dipeptidyl peptidase II</fullName>
    </alternativeName>
    <alternativeName>
        <fullName evidence="19">Quiescent cell proline dipeptidase</fullName>
    </alternativeName>
</protein>
<keyword evidence="10" id="KW-0720">Serine protease</keyword>
<dbReference type="SUPFAM" id="SSF53474">
    <property type="entry name" value="alpha/beta-Hydrolases"/>
    <property type="match status" value="1"/>
</dbReference>
<evidence type="ECO:0000256" key="14">
    <source>
        <dbReference type="ARBA" id="ARBA00023329"/>
    </source>
</evidence>
<dbReference type="GO" id="GO:0005764">
    <property type="term" value="C:lysosome"/>
    <property type="evidence" value="ECO:0007669"/>
    <property type="project" value="UniProtKB-SubCell"/>
</dbReference>
<dbReference type="Proteomes" id="UP000287033">
    <property type="component" value="Unassembled WGS sequence"/>
</dbReference>
<comment type="subcellular location">
    <subcellularLocation>
        <location evidence="2">Cytoplasmic vesicle</location>
    </subcellularLocation>
    <subcellularLocation>
        <location evidence="1">Lysosome</location>
    </subcellularLocation>
    <subcellularLocation>
        <location evidence="3">Secreted</location>
    </subcellularLocation>
</comment>
<evidence type="ECO:0000256" key="15">
    <source>
        <dbReference type="ARBA" id="ARBA00052693"/>
    </source>
</evidence>
<dbReference type="InterPro" id="IPR008758">
    <property type="entry name" value="Peptidase_S28"/>
</dbReference>
<feature type="region of interest" description="Disordered" evidence="23">
    <location>
        <begin position="189"/>
        <end position="236"/>
    </location>
</feature>
<feature type="region of interest" description="Disordered" evidence="23">
    <location>
        <begin position="22"/>
        <end position="44"/>
    </location>
</feature>
<dbReference type="OrthoDB" id="1735038at2759"/>
<evidence type="ECO:0000256" key="19">
    <source>
        <dbReference type="ARBA" id="ARBA00075231"/>
    </source>
</evidence>
<dbReference type="EMBL" id="BEZZ01000071">
    <property type="protein sequence ID" value="GCC24934.1"/>
    <property type="molecule type" value="Genomic_DNA"/>
</dbReference>
<dbReference type="Pfam" id="PF05577">
    <property type="entry name" value="Peptidase_S28"/>
    <property type="match status" value="1"/>
</dbReference>
<comment type="catalytic activity">
    <reaction evidence="15">
        <text>Release of an N-terminal dipeptide, Xaa-Yaa-|-, preferentially when Yaa is Ala or Pro. Substrates are oligopeptides, preferentially tripeptides.</text>
        <dbReference type="EC" id="3.4.14.2"/>
    </reaction>
</comment>
<name>A0A401S3G8_CHIPU</name>
<evidence type="ECO:0000256" key="10">
    <source>
        <dbReference type="ARBA" id="ARBA00022825"/>
    </source>
</evidence>
<evidence type="ECO:0000256" key="5">
    <source>
        <dbReference type="ARBA" id="ARBA00011738"/>
    </source>
</evidence>
<dbReference type="InterPro" id="IPR029058">
    <property type="entry name" value="AB_hydrolase_fold"/>
</dbReference>
<dbReference type="GO" id="GO:0006508">
    <property type="term" value="P:proteolysis"/>
    <property type="evidence" value="ECO:0007669"/>
    <property type="project" value="UniProtKB-KW"/>
</dbReference>
<feature type="region of interest" description="Disordered" evidence="23">
    <location>
        <begin position="49"/>
        <end position="68"/>
    </location>
</feature>
<dbReference type="PANTHER" id="PTHR11010:SF107">
    <property type="entry name" value="DIPEPTIDYL PEPTIDASE 2"/>
    <property type="match status" value="1"/>
</dbReference>
<evidence type="ECO:0000256" key="11">
    <source>
        <dbReference type="ARBA" id="ARBA00023145"/>
    </source>
</evidence>
<evidence type="ECO:0000256" key="4">
    <source>
        <dbReference type="ARBA" id="ARBA00011079"/>
    </source>
</evidence>
<comment type="similarity">
    <text evidence="4">Belongs to the peptidase S28 family.</text>
</comment>
<evidence type="ECO:0000256" key="24">
    <source>
        <dbReference type="SAM" id="SignalP"/>
    </source>
</evidence>
<keyword evidence="7" id="KW-0645">Protease</keyword>
<dbReference type="FunFam" id="3.40.50.1820:FF:000484">
    <property type="entry name" value="Dipeptidyl peptidase 2"/>
    <property type="match status" value="1"/>
</dbReference>
<evidence type="ECO:0000256" key="22">
    <source>
        <dbReference type="ARBA" id="ARBA00081307"/>
    </source>
</evidence>
<evidence type="ECO:0000313" key="25">
    <source>
        <dbReference type="EMBL" id="GCC24934.1"/>
    </source>
</evidence>
<dbReference type="GO" id="GO:0008239">
    <property type="term" value="F:dipeptidyl-peptidase activity"/>
    <property type="evidence" value="ECO:0007669"/>
    <property type="project" value="UniProtKB-EC"/>
</dbReference>
<proteinExistence type="inferred from homology"/>
<gene>
    <name evidence="25" type="ORF">chiPu_0003337</name>
</gene>
<keyword evidence="11" id="KW-0865">Zymogen</keyword>
<dbReference type="Gene3D" id="1.20.120.980">
    <property type="entry name" value="Serine carboxypeptidase S28, SKS domain"/>
    <property type="match status" value="1"/>
</dbReference>
<keyword evidence="6" id="KW-0964">Secreted</keyword>
<keyword evidence="12" id="KW-0325">Glycoprotein</keyword>
<keyword evidence="8 24" id="KW-0732">Signal</keyword>
<evidence type="ECO:0000256" key="3">
    <source>
        <dbReference type="ARBA" id="ARBA00004613"/>
    </source>
</evidence>
<comment type="subunit">
    <text evidence="5">Homodimer.</text>
</comment>
<evidence type="ECO:0000256" key="23">
    <source>
        <dbReference type="SAM" id="MobiDB-lite"/>
    </source>
</evidence>
<keyword evidence="14" id="KW-0968">Cytoplasmic vesicle</keyword>
<evidence type="ECO:0000256" key="2">
    <source>
        <dbReference type="ARBA" id="ARBA00004541"/>
    </source>
</evidence>
<accession>A0A401S3G8</accession>
<keyword evidence="26" id="KW-1185">Reference proteome</keyword>
<reference evidence="25 26" key="1">
    <citation type="journal article" date="2018" name="Nat. Ecol. Evol.">
        <title>Shark genomes provide insights into elasmobranch evolution and the origin of vertebrates.</title>
        <authorList>
            <person name="Hara Y"/>
            <person name="Yamaguchi K"/>
            <person name="Onimaru K"/>
            <person name="Kadota M"/>
            <person name="Koyanagi M"/>
            <person name="Keeley SD"/>
            <person name="Tatsumi K"/>
            <person name="Tanaka K"/>
            <person name="Motone F"/>
            <person name="Kageyama Y"/>
            <person name="Nozu R"/>
            <person name="Adachi N"/>
            <person name="Nishimura O"/>
            <person name="Nakagawa R"/>
            <person name="Tanegashima C"/>
            <person name="Kiyatake I"/>
            <person name="Matsumoto R"/>
            <person name="Murakumo K"/>
            <person name="Nishida K"/>
            <person name="Terakita A"/>
            <person name="Kuratani S"/>
            <person name="Sato K"/>
            <person name="Hyodo S Kuraku.S."/>
        </authorList>
    </citation>
    <scope>NUCLEOTIDE SEQUENCE [LARGE SCALE GENOMIC DNA]</scope>
</reference>
<evidence type="ECO:0000256" key="21">
    <source>
        <dbReference type="ARBA" id="ARBA00080970"/>
    </source>
</evidence>
<dbReference type="EC" id="3.4.14.2" evidence="17"/>
<feature type="chain" id="PRO_5018991177" description="Dipeptidyl peptidase 2" evidence="24">
    <location>
        <begin position="23"/>
        <end position="1066"/>
    </location>
</feature>
<comment type="function">
    <text evidence="16">Plays an important role in the degradation of some oligopeptides.</text>
</comment>
<dbReference type="InterPro" id="IPR042269">
    <property type="entry name" value="Ser_carbopepase_S28_SKS"/>
</dbReference>